<evidence type="ECO:0000313" key="3">
    <source>
        <dbReference type="Proteomes" id="UP000256486"/>
    </source>
</evidence>
<organism evidence="2 3">
    <name type="scientific">Subtercola boreus</name>
    <dbReference type="NCBI Taxonomy" id="120213"/>
    <lineage>
        <taxon>Bacteria</taxon>
        <taxon>Bacillati</taxon>
        <taxon>Actinomycetota</taxon>
        <taxon>Actinomycetes</taxon>
        <taxon>Micrococcales</taxon>
        <taxon>Microbacteriaceae</taxon>
        <taxon>Subtercola</taxon>
    </lineage>
</organism>
<keyword evidence="3" id="KW-1185">Reference proteome</keyword>
<feature type="compositionally biased region" description="Basic and acidic residues" evidence="1">
    <location>
        <begin position="46"/>
        <end position="62"/>
    </location>
</feature>
<feature type="region of interest" description="Disordered" evidence="1">
    <location>
        <begin position="26"/>
        <end position="84"/>
    </location>
</feature>
<gene>
    <name evidence="2" type="ORF">B7R54_02890</name>
</gene>
<accession>A0A3E0VED4</accession>
<dbReference type="OrthoDB" id="5124145at2"/>
<dbReference type="AlphaFoldDB" id="A0A3E0VED4"/>
<dbReference type="RefSeq" id="WP_116413698.1">
    <property type="nucleotide sequence ID" value="NZ_NBWZ01000001.1"/>
</dbReference>
<proteinExistence type="predicted"/>
<sequence length="84" mass="9238">MGDIPGFLASEFPDDARHVPGQEAFTARKQAEEEEEQAADGTADPVDEKQIFYKQDESHLEDEASDTESTGRNADESTYGEADL</sequence>
<dbReference type="Proteomes" id="UP000256486">
    <property type="component" value="Unassembled WGS sequence"/>
</dbReference>
<dbReference type="EMBL" id="NBWZ01000001">
    <property type="protein sequence ID" value="RFA08286.1"/>
    <property type="molecule type" value="Genomic_DNA"/>
</dbReference>
<protein>
    <submittedName>
        <fullName evidence="2">Uncharacterized protein</fullName>
    </submittedName>
</protein>
<name>A0A3E0VED4_9MICO</name>
<comment type="caution">
    <text evidence="2">The sequence shown here is derived from an EMBL/GenBank/DDBJ whole genome shotgun (WGS) entry which is preliminary data.</text>
</comment>
<evidence type="ECO:0000256" key="1">
    <source>
        <dbReference type="SAM" id="MobiDB-lite"/>
    </source>
</evidence>
<evidence type="ECO:0000313" key="2">
    <source>
        <dbReference type="EMBL" id="RFA08286.1"/>
    </source>
</evidence>
<reference evidence="2 3" key="1">
    <citation type="submission" date="2017-04" db="EMBL/GenBank/DDBJ databases">
        <title>Comparative genome analysis of Subtercola boreus.</title>
        <authorList>
            <person name="Cho Y.-J."/>
            <person name="Cho A."/>
            <person name="Kim O.-S."/>
            <person name="Lee J.-I."/>
        </authorList>
    </citation>
    <scope>NUCLEOTIDE SEQUENCE [LARGE SCALE GENOMIC DNA]</scope>
    <source>
        <strain evidence="2 3">K300</strain>
    </source>
</reference>